<sequence>MKTLKNFEAFKLNKVQMNAIAGGKTCTVTIETPDGPLQIKATVPNSMSNDDASAAIHDKYAPVYGNENICVTRCS</sequence>
<gene>
    <name evidence="1" type="ORF">DW712_17300</name>
</gene>
<proteinExistence type="predicted"/>
<evidence type="ECO:0000313" key="2">
    <source>
        <dbReference type="Proteomes" id="UP000285650"/>
    </source>
</evidence>
<dbReference type="AlphaFoldDB" id="A0A414L5F4"/>
<dbReference type="RefSeq" id="WP_118223028.1">
    <property type="nucleotide sequence ID" value="NZ_JADNIJ010000013.1"/>
</dbReference>
<dbReference type="EMBL" id="QSKV01000012">
    <property type="protein sequence ID" value="RHE89857.1"/>
    <property type="molecule type" value="Genomic_DNA"/>
</dbReference>
<protein>
    <submittedName>
        <fullName evidence="1">Uncharacterized protein</fullName>
    </submittedName>
</protein>
<name>A0A414L5F4_9BACE</name>
<evidence type="ECO:0000313" key="1">
    <source>
        <dbReference type="EMBL" id="RHE89857.1"/>
    </source>
</evidence>
<organism evidence="1 2">
    <name type="scientific">Bacteroides intestinalis</name>
    <dbReference type="NCBI Taxonomy" id="329854"/>
    <lineage>
        <taxon>Bacteria</taxon>
        <taxon>Pseudomonadati</taxon>
        <taxon>Bacteroidota</taxon>
        <taxon>Bacteroidia</taxon>
        <taxon>Bacteroidales</taxon>
        <taxon>Bacteroidaceae</taxon>
        <taxon>Bacteroides</taxon>
    </lineage>
</organism>
<accession>A0A414L5F4</accession>
<reference evidence="1 2" key="1">
    <citation type="submission" date="2018-08" db="EMBL/GenBank/DDBJ databases">
        <title>A genome reference for cultivated species of the human gut microbiota.</title>
        <authorList>
            <person name="Zou Y."/>
            <person name="Xue W."/>
            <person name="Luo G."/>
        </authorList>
    </citation>
    <scope>NUCLEOTIDE SEQUENCE [LARGE SCALE GENOMIC DNA]</scope>
    <source>
        <strain evidence="1 2">AM27-17</strain>
    </source>
</reference>
<dbReference type="Proteomes" id="UP000285650">
    <property type="component" value="Unassembled WGS sequence"/>
</dbReference>
<comment type="caution">
    <text evidence="1">The sequence shown here is derived from an EMBL/GenBank/DDBJ whole genome shotgun (WGS) entry which is preliminary data.</text>
</comment>